<evidence type="ECO:0000256" key="1">
    <source>
        <dbReference type="ARBA" id="ARBA00004123"/>
    </source>
</evidence>
<evidence type="ECO:0000313" key="8">
    <source>
        <dbReference type="Proteomes" id="UP001485043"/>
    </source>
</evidence>
<comment type="subcellular location">
    <subcellularLocation>
        <location evidence="1">Nucleus</location>
    </subcellularLocation>
</comment>
<evidence type="ECO:0000259" key="5">
    <source>
        <dbReference type="Pfam" id="PF05916"/>
    </source>
</evidence>
<dbReference type="FunFam" id="1.20.58.1020:FF:000001">
    <property type="entry name" value="DNA replication complex GINS protein PSF2"/>
    <property type="match status" value="1"/>
</dbReference>
<name>A0AAW1RGR0_9CHLO</name>
<feature type="domain" description="GINS subunit" evidence="5">
    <location>
        <begin position="71"/>
        <end position="168"/>
    </location>
</feature>
<protein>
    <recommendedName>
        <fullName evidence="9">DNA replication complex GINS protein PSF2</fullName>
    </recommendedName>
</protein>
<dbReference type="SUPFAM" id="SSF158573">
    <property type="entry name" value="GINS helical bundle-like"/>
    <property type="match status" value="1"/>
</dbReference>
<dbReference type="EMBL" id="JALJOV010002225">
    <property type="protein sequence ID" value="KAK9832670.1"/>
    <property type="molecule type" value="Genomic_DNA"/>
</dbReference>
<proteinExistence type="inferred from homology"/>
<evidence type="ECO:0000256" key="4">
    <source>
        <dbReference type="ARBA" id="ARBA00023242"/>
    </source>
</evidence>
<dbReference type="CDD" id="cd21694">
    <property type="entry name" value="GINS_B_Psf2"/>
    <property type="match status" value="1"/>
</dbReference>
<comment type="similarity">
    <text evidence="2">Belongs to the GINS2/PSF2 family.</text>
</comment>
<dbReference type="GO" id="GO:0000811">
    <property type="term" value="C:GINS complex"/>
    <property type="evidence" value="ECO:0007669"/>
    <property type="project" value="TreeGrafter"/>
</dbReference>
<evidence type="ECO:0000259" key="6">
    <source>
        <dbReference type="Pfam" id="PF25005"/>
    </source>
</evidence>
<accession>A0AAW1RGR0</accession>
<dbReference type="InterPro" id="IPR036224">
    <property type="entry name" value="GINS_bundle-like_dom_sf"/>
</dbReference>
<dbReference type="Gene3D" id="1.20.58.1020">
    <property type="match status" value="1"/>
</dbReference>
<keyword evidence="4" id="KW-0539">Nucleus</keyword>
<evidence type="ECO:0000256" key="2">
    <source>
        <dbReference type="ARBA" id="ARBA00010565"/>
    </source>
</evidence>
<dbReference type="AlphaFoldDB" id="A0AAW1RGR0"/>
<dbReference type="PANTHER" id="PTHR12772">
    <property type="entry name" value="DNA REPLICATION COMPLEX GINS PROTEIN PSF2"/>
    <property type="match status" value="1"/>
</dbReference>
<reference evidence="7 8" key="1">
    <citation type="journal article" date="2024" name="Nat. Commun.">
        <title>Phylogenomics reveals the evolutionary origins of lichenization in chlorophyte algae.</title>
        <authorList>
            <person name="Puginier C."/>
            <person name="Libourel C."/>
            <person name="Otte J."/>
            <person name="Skaloud P."/>
            <person name="Haon M."/>
            <person name="Grisel S."/>
            <person name="Petersen M."/>
            <person name="Berrin J.G."/>
            <person name="Delaux P.M."/>
            <person name="Dal Grande F."/>
            <person name="Keller J."/>
        </authorList>
    </citation>
    <scope>NUCLEOTIDE SEQUENCE [LARGE SCALE GENOMIC DNA]</scope>
    <source>
        <strain evidence="7 8">SAG 2523</strain>
    </source>
</reference>
<organism evidence="7 8">
    <name type="scientific">Apatococcus fuscideae</name>
    <dbReference type="NCBI Taxonomy" id="2026836"/>
    <lineage>
        <taxon>Eukaryota</taxon>
        <taxon>Viridiplantae</taxon>
        <taxon>Chlorophyta</taxon>
        <taxon>core chlorophytes</taxon>
        <taxon>Trebouxiophyceae</taxon>
        <taxon>Chlorellales</taxon>
        <taxon>Chlorellaceae</taxon>
        <taxon>Apatococcus</taxon>
    </lineage>
</organism>
<dbReference type="InterPro" id="IPR021151">
    <property type="entry name" value="GINS_A"/>
</dbReference>
<keyword evidence="8" id="KW-1185">Reference proteome</keyword>
<gene>
    <name evidence="7" type="ORF">WJX84_009922</name>
</gene>
<dbReference type="FunFam" id="3.40.5.50:FF:000001">
    <property type="entry name" value="DNA replication complex GINS protein PSF2"/>
    <property type="match status" value="1"/>
</dbReference>
<dbReference type="InterPro" id="IPR056784">
    <property type="entry name" value="PSF2_N"/>
</dbReference>
<dbReference type="GO" id="GO:0006260">
    <property type="term" value="P:DNA replication"/>
    <property type="evidence" value="ECO:0007669"/>
    <property type="project" value="UniProtKB-KW"/>
</dbReference>
<dbReference type="Pfam" id="PF05916">
    <property type="entry name" value="Sld5"/>
    <property type="match status" value="1"/>
</dbReference>
<dbReference type="GO" id="GO:0000727">
    <property type="term" value="P:double-strand break repair via break-induced replication"/>
    <property type="evidence" value="ECO:0007669"/>
    <property type="project" value="TreeGrafter"/>
</dbReference>
<dbReference type="CDD" id="cd11712">
    <property type="entry name" value="GINS_A_psf2"/>
    <property type="match status" value="1"/>
</dbReference>
<dbReference type="Gene3D" id="3.40.5.50">
    <property type="match status" value="1"/>
</dbReference>
<sequence length="229" mass="26304">MQPSPEQLEFFAEDVSVTILPNFSLSRGQETAHCIGGDYGPFQPNFPSDVPLWLAMYLHRHKKCKIEAPAWMSIDRLQELYDQERSMAAVFQHVPYHYIEISRLLLMFAKDSFGSDFHRTRELIEMIRKVRFNKIDSGLQMLQGPMTVKLNNLSAIEINTIRPFFAGALDRFWKLAKMGETEEPKPQAGHVCTSSILVRLPATKSWQSCYKGPLQNHLVSTPTEDMPHH</sequence>
<comment type="caution">
    <text evidence="7">The sequence shown here is derived from an EMBL/GenBank/DDBJ whole genome shotgun (WGS) entry which is preliminary data.</text>
</comment>
<evidence type="ECO:0000256" key="3">
    <source>
        <dbReference type="ARBA" id="ARBA00022705"/>
    </source>
</evidence>
<dbReference type="PANTHER" id="PTHR12772:SF0">
    <property type="entry name" value="DNA REPLICATION COMPLEX GINS PROTEIN PSF2"/>
    <property type="match status" value="1"/>
</dbReference>
<feature type="domain" description="DNA replication complex GINS protein PSF2 N-terminal" evidence="6">
    <location>
        <begin position="4"/>
        <end position="66"/>
    </location>
</feature>
<dbReference type="InterPro" id="IPR007257">
    <property type="entry name" value="GINS_Psf2"/>
</dbReference>
<dbReference type="Proteomes" id="UP001485043">
    <property type="component" value="Unassembled WGS sequence"/>
</dbReference>
<evidence type="ECO:0008006" key="9">
    <source>
        <dbReference type="Google" id="ProtNLM"/>
    </source>
</evidence>
<evidence type="ECO:0000313" key="7">
    <source>
        <dbReference type="EMBL" id="KAK9832670.1"/>
    </source>
</evidence>
<keyword evidence="3" id="KW-0235">DNA replication</keyword>
<dbReference type="SUPFAM" id="SSF160059">
    <property type="entry name" value="PriA/YqbF domain"/>
    <property type="match status" value="1"/>
</dbReference>
<dbReference type="Pfam" id="PF25005">
    <property type="entry name" value="PSF2_N"/>
    <property type="match status" value="1"/>
</dbReference>